<feature type="region of interest" description="Disordered" evidence="16">
    <location>
        <begin position="741"/>
        <end position="795"/>
    </location>
</feature>
<dbReference type="PANTHER" id="PTHR12276:SF110">
    <property type="entry name" value="EPSIN-1-RELATED"/>
    <property type="match status" value="1"/>
</dbReference>
<evidence type="ECO:0000256" key="12">
    <source>
        <dbReference type="ARBA" id="ARBA00022843"/>
    </source>
</evidence>
<dbReference type="OrthoDB" id="4033880at2759"/>
<dbReference type="Gene3D" id="3.40.50.300">
    <property type="entry name" value="P-loop containing nucleotide triphosphate hydrolases"/>
    <property type="match status" value="1"/>
</dbReference>
<dbReference type="GO" id="GO:0007015">
    <property type="term" value="P:actin filament organization"/>
    <property type="evidence" value="ECO:0007669"/>
    <property type="project" value="TreeGrafter"/>
</dbReference>
<gene>
    <name evidence="19" type="ORF">SBOR_4931</name>
</gene>
<dbReference type="Pfam" id="PF01417">
    <property type="entry name" value="ENTH"/>
    <property type="match status" value="1"/>
</dbReference>
<keyword evidence="7" id="KW-0254">Endocytosis</keyword>
<keyword evidence="10" id="KW-0547">Nucleotide-binding</keyword>
<dbReference type="PROSITE" id="PS50942">
    <property type="entry name" value="ENTH"/>
    <property type="match status" value="1"/>
</dbReference>
<dbReference type="AlphaFoldDB" id="W9CJH3"/>
<keyword evidence="13" id="KW-0446">Lipid-binding</keyword>
<dbReference type="FunFam" id="1.25.40.90:FF:000010">
    <property type="entry name" value="EH domain binding protein"/>
    <property type="match status" value="1"/>
</dbReference>
<evidence type="ECO:0000256" key="16">
    <source>
        <dbReference type="SAM" id="MobiDB-lite"/>
    </source>
</evidence>
<feature type="compositionally biased region" description="Basic and acidic residues" evidence="16">
    <location>
        <begin position="596"/>
        <end position="609"/>
    </location>
</feature>
<evidence type="ECO:0000259" key="18">
    <source>
        <dbReference type="PROSITE" id="PS51706"/>
    </source>
</evidence>
<dbReference type="InterPro" id="IPR013809">
    <property type="entry name" value="ENTH"/>
</dbReference>
<dbReference type="PROSITE" id="PS50330">
    <property type="entry name" value="UIM"/>
    <property type="match status" value="1"/>
</dbReference>
<evidence type="ECO:0000256" key="8">
    <source>
        <dbReference type="ARBA" id="ARBA00022723"/>
    </source>
</evidence>
<feature type="compositionally biased region" description="Polar residues" evidence="16">
    <location>
        <begin position="766"/>
        <end position="795"/>
    </location>
</feature>
<protein>
    <recommendedName>
        <fullName evidence="21">EngB-type G domain-containing protein</fullName>
    </recommendedName>
</protein>
<evidence type="ECO:0000256" key="6">
    <source>
        <dbReference type="ARBA" id="ARBA00022553"/>
    </source>
</evidence>
<dbReference type="SUPFAM" id="SSF48464">
    <property type="entry name" value="ENTH/VHS domain"/>
    <property type="match status" value="1"/>
</dbReference>
<dbReference type="GO" id="GO:0005768">
    <property type="term" value="C:endosome"/>
    <property type="evidence" value="ECO:0007669"/>
    <property type="project" value="TreeGrafter"/>
</dbReference>
<feature type="region of interest" description="Disordered" evidence="16">
    <location>
        <begin position="554"/>
        <end position="619"/>
    </location>
</feature>
<dbReference type="PANTHER" id="PTHR12276">
    <property type="entry name" value="EPSIN/ENT-RELATED"/>
    <property type="match status" value="1"/>
</dbReference>
<dbReference type="GO" id="GO:0046872">
    <property type="term" value="F:metal ion binding"/>
    <property type="evidence" value="ECO:0007669"/>
    <property type="project" value="UniProtKB-KW"/>
</dbReference>
<dbReference type="InterPro" id="IPR003903">
    <property type="entry name" value="UIM_dom"/>
</dbReference>
<dbReference type="GO" id="GO:0030125">
    <property type="term" value="C:clathrin vesicle coat"/>
    <property type="evidence" value="ECO:0007669"/>
    <property type="project" value="TreeGrafter"/>
</dbReference>
<dbReference type="HOGENOM" id="CLU_302888_0_0_1"/>
<keyword evidence="9" id="KW-0677">Repeat</keyword>
<evidence type="ECO:0000259" key="17">
    <source>
        <dbReference type="PROSITE" id="PS50942"/>
    </source>
</evidence>
<evidence type="ECO:0000256" key="7">
    <source>
        <dbReference type="ARBA" id="ARBA00022583"/>
    </source>
</evidence>
<evidence type="ECO:0000256" key="9">
    <source>
        <dbReference type="ARBA" id="ARBA00022737"/>
    </source>
</evidence>
<dbReference type="GO" id="GO:0005886">
    <property type="term" value="C:plasma membrane"/>
    <property type="evidence" value="ECO:0007669"/>
    <property type="project" value="TreeGrafter"/>
</dbReference>
<feature type="compositionally biased region" description="Low complexity" evidence="16">
    <location>
        <begin position="952"/>
        <end position="964"/>
    </location>
</feature>
<name>W9CJH3_SCLBF</name>
<dbReference type="InterPro" id="IPR027417">
    <property type="entry name" value="P-loop_NTPase"/>
</dbReference>
<feature type="domain" description="ENTH" evidence="17">
    <location>
        <begin position="411"/>
        <end position="544"/>
    </location>
</feature>
<keyword evidence="14" id="KW-0342">GTP-binding</keyword>
<evidence type="ECO:0000313" key="19">
    <source>
        <dbReference type="EMBL" id="ESZ94680.1"/>
    </source>
</evidence>
<dbReference type="Proteomes" id="UP000019487">
    <property type="component" value="Unassembled WGS sequence"/>
</dbReference>
<dbReference type="STRING" id="1432307.W9CJH3"/>
<keyword evidence="11" id="KW-0460">Magnesium</keyword>
<evidence type="ECO:0000256" key="11">
    <source>
        <dbReference type="ARBA" id="ARBA00022842"/>
    </source>
</evidence>
<feature type="compositionally biased region" description="Polar residues" evidence="16">
    <location>
        <begin position="916"/>
        <end position="929"/>
    </location>
</feature>
<dbReference type="GO" id="GO:0005543">
    <property type="term" value="F:phospholipid binding"/>
    <property type="evidence" value="ECO:0007669"/>
    <property type="project" value="TreeGrafter"/>
</dbReference>
<dbReference type="GO" id="GO:0070530">
    <property type="term" value="F:K63-linked polyubiquitin modification-dependent protein binding"/>
    <property type="evidence" value="ECO:0007669"/>
    <property type="project" value="UniProtKB-ARBA"/>
</dbReference>
<keyword evidence="8" id="KW-0479">Metal-binding</keyword>
<feature type="region of interest" description="Disordered" evidence="16">
    <location>
        <begin position="820"/>
        <end position="851"/>
    </location>
</feature>
<evidence type="ECO:0000256" key="13">
    <source>
        <dbReference type="ARBA" id="ARBA00023121"/>
    </source>
</evidence>
<dbReference type="Pfam" id="PF08226">
    <property type="entry name" value="DUF1720"/>
    <property type="match status" value="1"/>
</dbReference>
<keyword evidence="20" id="KW-1185">Reference proteome</keyword>
<feature type="compositionally biased region" description="Gly residues" evidence="16">
    <location>
        <begin position="975"/>
        <end position="984"/>
    </location>
</feature>
<dbReference type="InterPro" id="IPR008942">
    <property type="entry name" value="ENTH_VHS"/>
</dbReference>
<dbReference type="InterPro" id="IPR006073">
    <property type="entry name" value="GTP-bd"/>
</dbReference>
<evidence type="ECO:0000256" key="1">
    <source>
        <dbReference type="ARBA" id="ARBA00004170"/>
    </source>
</evidence>
<keyword evidence="6" id="KW-0597">Phosphoprotein</keyword>
<comment type="subcellular location">
    <subcellularLocation>
        <location evidence="2">Cytoplasm</location>
    </subcellularLocation>
    <subcellularLocation>
        <location evidence="1">Membrane</location>
        <topology evidence="1">Peripheral membrane protein</topology>
    </subcellularLocation>
</comment>
<dbReference type="SMART" id="SM00273">
    <property type="entry name" value="ENTH"/>
    <property type="match status" value="1"/>
</dbReference>
<accession>W9CJH3</accession>
<evidence type="ECO:0000256" key="14">
    <source>
        <dbReference type="ARBA" id="ARBA00023134"/>
    </source>
</evidence>
<evidence type="ECO:0000256" key="15">
    <source>
        <dbReference type="ARBA" id="ARBA00023136"/>
    </source>
</evidence>
<dbReference type="GO" id="GO:0000147">
    <property type="term" value="P:actin cortical patch assembly"/>
    <property type="evidence" value="ECO:0007669"/>
    <property type="project" value="UniProtKB-ARBA"/>
</dbReference>
<organism evidence="19 20">
    <name type="scientific">Sclerotinia borealis (strain F-4128)</name>
    <dbReference type="NCBI Taxonomy" id="1432307"/>
    <lineage>
        <taxon>Eukaryota</taxon>
        <taxon>Fungi</taxon>
        <taxon>Dikarya</taxon>
        <taxon>Ascomycota</taxon>
        <taxon>Pezizomycotina</taxon>
        <taxon>Leotiomycetes</taxon>
        <taxon>Helotiales</taxon>
        <taxon>Sclerotiniaceae</taxon>
        <taxon>Sclerotinia</taxon>
    </lineage>
</organism>
<dbReference type="GO" id="GO:0006897">
    <property type="term" value="P:endocytosis"/>
    <property type="evidence" value="ECO:0007669"/>
    <property type="project" value="UniProtKB-KW"/>
</dbReference>
<proteinExistence type="inferred from homology"/>
<evidence type="ECO:0000313" key="20">
    <source>
        <dbReference type="Proteomes" id="UP000019487"/>
    </source>
</evidence>
<reference evidence="19 20" key="1">
    <citation type="journal article" date="2014" name="Genome Announc.">
        <title>Draft genome sequence of Sclerotinia borealis, a psychrophilic plant pathogenic fungus.</title>
        <authorList>
            <person name="Mardanov A.V."/>
            <person name="Beletsky A.V."/>
            <person name="Kadnikov V.V."/>
            <person name="Ignatov A.N."/>
            <person name="Ravin N.V."/>
        </authorList>
    </citation>
    <scope>NUCLEOTIDE SEQUENCE [LARGE SCALE GENOMIC DNA]</scope>
    <source>
        <strain evidence="20">F-4157</strain>
    </source>
</reference>
<evidence type="ECO:0000256" key="5">
    <source>
        <dbReference type="ARBA" id="ARBA00022499"/>
    </source>
</evidence>
<evidence type="ECO:0000256" key="4">
    <source>
        <dbReference type="ARBA" id="ARBA00022490"/>
    </source>
</evidence>
<sequence>MSRFSKIRPCARTKPFSVNNVCRRLTTKSHDHDRPTPPHMNFPSTRLCYHWDTLPPTQVQLVHANAIFTTESPKYLWSASQFYNMSFGDSAEVCFLGRSNVGKSSLLNAVLNTHLAYTSSKVGRTRCMNAFSIGGDEGPEDNKNNLGRLVVLDMPGYGFGARPEWGTEIIKYLEKRKQLKRAFVLIDAEHGIKESDRVMLQMLRSRKVPHQMVLAKVDKILFPPKAKRIPSPENLNRGITSLDKILQKLKAVVEPDPESDDAQFTTGEILTCTSEKRAGRNYGIDAVRFAMLRAAGLQFQPKVRLAKPVEIVSHEDLYRQKGMSGERKEWIVERWHRTRLHTTPYLNVDHHYAAAAPTDANHDWFPSVSHRSWLATGSLITFPTSAIYLASNSGEIKSLANMSKVVRSVKNITKGYNNVQIKVRNATSNDPWGPVGSDMAEIAQLTFNSAETFYQIMDMLDKRLNDKGKNWRHVLKALKVLDYCLHEGSELVVTWARKNLYIIKTLREFQYIDEDGRDVGQNVRVSAKELTSLVLDEERLRAERADRKNWKSRVTGLDDFAEPSDAQPQPRRQRPHRAQRADEEDAEYRLAIEASKYQEEEDRKKRESRQGGGEPDDDDLAKALKLSQEEEELRRRELEEQNAHSLFDDDPIQVAQPTGFNQGYQQQGAVDWSGNPIDLQTQPTGYLNPYTNFQAAQPTSYQNTGYQNQFSSQPTGFDPYASQQQQSFQPQLTGFNPYNQFQQQQQQSQPPQHQQQQHLEPLVPAGTNNPWATNQTQPPQSLQPMPTGSNNPFAISFARPQTSSAASKPTLATLQEQKALGPFDNTPSFSNAPSFNPGPSFSPSQPQKEVSEHEARLNALLSSGEGMDTFGNTGNLRIPAQHTAPGTFVNSAGSGLGRIHEQQTGNNPFLQTQYTGMPQTTYQNNPQGNASGGFGSSPFGRQVPAATGPAGMNGSMNNSGQSSNPFGPRPQQGQNGQGGDLIQF</sequence>
<dbReference type="GO" id="GO:0005525">
    <property type="term" value="F:GTP binding"/>
    <property type="evidence" value="ECO:0007669"/>
    <property type="project" value="UniProtKB-KW"/>
</dbReference>
<comment type="similarity">
    <text evidence="3">Belongs to the epsin family.</text>
</comment>
<dbReference type="CDD" id="cd16991">
    <property type="entry name" value="ENTH_Ent1_Ent2"/>
    <property type="match status" value="1"/>
</dbReference>
<evidence type="ECO:0000256" key="10">
    <source>
        <dbReference type="ARBA" id="ARBA00022741"/>
    </source>
</evidence>
<keyword evidence="15" id="KW-0472">Membrane</keyword>
<feature type="region of interest" description="Disordered" evidence="16">
    <location>
        <begin position="707"/>
        <end position="726"/>
    </location>
</feature>
<comment type="caution">
    <text evidence="19">The sequence shown here is derived from an EMBL/GenBank/DDBJ whole genome shotgun (WGS) entry which is preliminary data.</text>
</comment>
<dbReference type="SUPFAM" id="SSF52540">
    <property type="entry name" value="P-loop containing nucleoside triphosphate hydrolases"/>
    <property type="match status" value="1"/>
</dbReference>
<evidence type="ECO:0000256" key="3">
    <source>
        <dbReference type="ARBA" id="ARBA00010130"/>
    </source>
</evidence>
<dbReference type="Gene3D" id="1.25.40.90">
    <property type="match status" value="1"/>
</dbReference>
<feature type="domain" description="EngB-type G" evidence="18">
    <location>
        <begin position="89"/>
        <end position="297"/>
    </location>
</feature>
<dbReference type="GO" id="GO:0030276">
    <property type="term" value="F:clathrin binding"/>
    <property type="evidence" value="ECO:0007669"/>
    <property type="project" value="TreeGrafter"/>
</dbReference>
<keyword evidence="4" id="KW-0963">Cytoplasm</keyword>
<keyword evidence="5" id="KW-1017">Isopeptide bond</keyword>
<dbReference type="CDD" id="cd01876">
    <property type="entry name" value="YihA_EngB"/>
    <property type="match status" value="1"/>
</dbReference>
<feature type="region of interest" description="Disordered" evidence="16">
    <location>
        <begin position="916"/>
        <end position="984"/>
    </location>
</feature>
<dbReference type="SMART" id="SM00726">
    <property type="entry name" value="UIM"/>
    <property type="match status" value="2"/>
</dbReference>
<evidence type="ECO:0000256" key="2">
    <source>
        <dbReference type="ARBA" id="ARBA00004496"/>
    </source>
</evidence>
<feature type="compositionally biased region" description="Low complexity" evidence="16">
    <location>
        <begin position="825"/>
        <end position="846"/>
    </location>
</feature>
<dbReference type="PROSITE" id="PS51706">
    <property type="entry name" value="G_ENGB"/>
    <property type="match status" value="1"/>
</dbReference>
<dbReference type="InterPro" id="IPR013182">
    <property type="entry name" value="DUF1720"/>
</dbReference>
<evidence type="ECO:0008006" key="21">
    <source>
        <dbReference type="Google" id="ProtNLM"/>
    </source>
</evidence>
<dbReference type="EMBL" id="AYSA01000231">
    <property type="protein sequence ID" value="ESZ94680.1"/>
    <property type="molecule type" value="Genomic_DNA"/>
</dbReference>
<keyword evidence="12" id="KW-0832">Ubl conjugation</keyword>
<dbReference type="InterPro" id="IPR030393">
    <property type="entry name" value="G_ENGB_dom"/>
</dbReference>
<dbReference type="Pfam" id="PF01926">
    <property type="entry name" value="MMR_HSR1"/>
    <property type="match status" value="1"/>
</dbReference>
<feature type="compositionally biased region" description="Low complexity" evidence="16">
    <location>
        <begin position="741"/>
        <end position="758"/>
    </location>
</feature>